<keyword evidence="6" id="KW-1185">Reference proteome</keyword>
<name>A0ABR2L460_9EUKA</name>
<sequence length="288" mass="32114">MSEKLLQAWALAQFNDLDSLATLVPSEVDPNESTASEENHMHTLLMCAASHGALDCANYLIDNGAIVDKKNFMGYTALHWTAFTGRIEVVDLLLQKGANINARTEDGRTILHVAASRGHLQYITYIMDLLEKNKANDNTEDEGENDDSKPKGLGMTFEEMLNSASSSGWNALFFAIAGNQKRVAQYLVDKGIETNTPDINLKTQSDIAQQVNCFWFNEVVKDLVERDEEEEEHSINDFEEDEDEKSQKKSSAQKKDNSKSSKSPSKSESENEQISQKSKSKNSPSKPK</sequence>
<keyword evidence="2 3" id="KW-0040">ANK repeat</keyword>
<reference evidence="5 6" key="1">
    <citation type="submission" date="2024-04" db="EMBL/GenBank/DDBJ databases">
        <title>Tritrichomonas musculus Genome.</title>
        <authorList>
            <person name="Alves-Ferreira E."/>
            <person name="Grigg M."/>
            <person name="Lorenzi H."/>
            <person name="Galac M."/>
        </authorList>
    </citation>
    <scope>NUCLEOTIDE SEQUENCE [LARGE SCALE GENOMIC DNA]</scope>
    <source>
        <strain evidence="5 6">EAF2021</strain>
    </source>
</reference>
<dbReference type="InterPro" id="IPR050663">
    <property type="entry name" value="Ankyrin-SOCS_Box"/>
</dbReference>
<dbReference type="Proteomes" id="UP001470230">
    <property type="component" value="Unassembled WGS sequence"/>
</dbReference>
<feature type="compositionally biased region" description="Basic and acidic residues" evidence="4">
    <location>
        <begin position="253"/>
        <end position="269"/>
    </location>
</feature>
<keyword evidence="1" id="KW-0677">Repeat</keyword>
<dbReference type="SUPFAM" id="SSF48403">
    <property type="entry name" value="Ankyrin repeat"/>
    <property type="match status" value="1"/>
</dbReference>
<dbReference type="Gene3D" id="1.25.40.20">
    <property type="entry name" value="Ankyrin repeat-containing domain"/>
    <property type="match status" value="2"/>
</dbReference>
<evidence type="ECO:0000256" key="2">
    <source>
        <dbReference type="ARBA" id="ARBA00023043"/>
    </source>
</evidence>
<dbReference type="PROSITE" id="PS50088">
    <property type="entry name" value="ANK_REPEAT"/>
    <property type="match status" value="2"/>
</dbReference>
<evidence type="ECO:0000256" key="1">
    <source>
        <dbReference type="ARBA" id="ARBA00022737"/>
    </source>
</evidence>
<dbReference type="InterPro" id="IPR002110">
    <property type="entry name" value="Ankyrin_rpt"/>
</dbReference>
<dbReference type="EMBL" id="JAPFFF010000002">
    <property type="protein sequence ID" value="KAK8897035.1"/>
    <property type="molecule type" value="Genomic_DNA"/>
</dbReference>
<feature type="repeat" description="ANK" evidence="3">
    <location>
        <begin position="106"/>
        <end position="142"/>
    </location>
</feature>
<feature type="compositionally biased region" description="Acidic residues" evidence="4">
    <location>
        <begin position="227"/>
        <end position="244"/>
    </location>
</feature>
<comment type="caution">
    <text evidence="5">The sequence shown here is derived from an EMBL/GenBank/DDBJ whole genome shotgun (WGS) entry which is preliminary data.</text>
</comment>
<gene>
    <name evidence="5" type="ORF">M9Y10_014969</name>
</gene>
<evidence type="ECO:0000256" key="3">
    <source>
        <dbReference type="PROSITE-ProRule" id="PRU00023"/>
    </source>
</evidence>
<proteinExistence type="predicted"/>
<dbReference type="PROSITE" id="PS50297">
    <property type="entry name" value="ANK_REP_REGION"/>
    <property type="match status" value="2"/>
</dbReference>
<feature type="compositionally biased region" description="Low complexity" evidence="4">
    <location>
        <begin position="270"/>
        <end position="288"/>
    </location>
</feature>
<protein>
    <recommendedName>
        <fullName evidence="7">Ankyrin repeat protein</fullName>
    </recommendedName>
</protein>
<accession>A0ABR2L460</accession>
<dbReference type="SMART" id="SM00248">
    <property type="entry name" value="ANK"/>
    <property type="match status" value="4"/>
</dbReference>
<dbReference type="PANTHER" id="PTHR24193:SF121">
    <property type="entry name" value="ADA2A-CONTAINING COMPLEX COMPONENT 3, ISOFORM D"/>
    <property type="match status" value="1"/>
</dbReference>
<dbReference type="PANTHER" id="PTHR24193">
    <property type="entry name" value="ANKYRIN REPEAT PROTEIN"/>
    <property type="match status" value="1"/>
</dbReference>
<feature type="region of interest" description="Disordered" evidence="4">
    <location>
        <begin position="227"/>
        <end position="288"/>
    </location>
</feature>
<evidence type="ECO:0000313" key="6">
    <source>
        <dbReference type="Proteomes" id="UP001470230"/>
    </source>
</evidence>
<evidence type="ECO:0000313" key="5">
    <source>
        <dbReference type="EMBL" id="KAK8897035.1"/>
    </source>
</evidence>
<dbReference type="InterPro" id="IPR036770">
    <property type="entry name" value="Ankyrin_rpt-contain_sf"/>
</dbReference>
<organism evidence="5 6">
    <name type="scientific">Tritrichomonas musculus</name>
    <dbReference type="NCBI Taxonomy" id="1915356"/>
    <lineage>
        <taxon>Eukaryota</taxon>
        <taxon>Metamonada</taxon>
        <taxon>Parabasalia</taxon>
        <taxon>Tritrichomonadida</taxon>
        <taxon>Tritrichomonadidae</taxon>
        <taxon>Tritrichomonas</taxon>
    </lineage>
</organism>
<evidence type="ECO:0008006" key="7">
    <source>
        <dbReference type="Google" id="ProtNLM"/>
    </source>
</evidence>
<feature type="repeat" description="ANK" evidence="3">
    <location>
        <begin position="73"/>
        <end position="105"/>
    </location>
</feature>
<dbReference type="Pfam" id="PF12796">
    <property type="entry name" value="Ank_2"/>
    <property type="match status" value="2"/>
</dbReference>
<evidence type="ECO:0000256" key="4">
    <source>
        <dbReference type="SAM" id="MobiDB-lite"/>
    </source>
</evidence>